<evidence type="ECO:0000313" key="2">
    <source>
        <dbReference type="Proteomes" id="UP001166286"/>
    </source>
</evidence>
<name>A0AA39UYV0_9LECA</name>
<dbReference type="AlphaFoldDB" id="A0AA39UYV0"/>
<dbReference type="Proteomes" id="UP001166286">
    <property type="component" value="Unassembled WGS sequence"/>
</dbReference>
<organism evidence="1 2">
    <name type="scientific">Cladonia borealis</name>
    <dbReference type="NCBI Taxonomy" id="184061"/>
    <lineage>
        <taxon>Eukaryota</taxon>
        <taxon>Fungi</taxon>
        <taxon>Dikarya</taxon>
        <taxon>Ascomycota</taxon>
        <taxon>Pezizomycotina</taxon>
        <taxon>Lecanoromycetes</taxon>
        <taxon>OSLEUM clade</taxon>
        <taxon>Lecanoromycetidae</taxon>
        <taxon>Lecanorales</taxon>
        <taxon>Lecanorineae</taxon>
        <taxon>Cladoniaceae</taxon>
        <taxon>Cladonia</taxon>
    </lineage>
</organism>
<protein>
    <submittedName>
        <fullName evidence="1">Uncharacterized protein</fullName>
    </submittedName>
</protein>
<evidence type="ECO:0000313" key="1">
    <source>
        <dbReference type="EMBL" id="KAK0508977.1"/>
    </source>
</evidence>
<proteinExistence type="predicted"/>
<gene>
    <name evidence="1" type="ORF">JMJ35_008348</name>
</gene>
<dbReference type="EMBL" id="JAFEKC020000019">
    <property type="protein sequence ID" value="KAK0508977.1"/>
    <property type="molecule type" value="Genomic_DNA"/>
</dbReference>
<accession>A0AA39UYV0</accession>
<comment type="caution">
    <text evidence="1">The sequence shown here is derived from an EMBL/GenBank/DDBJ whole genome shotgun (WGS) entry which is preliminary data.</text>
</comment>
<reference evidence="1" key="1">
    <citation type="submission" date="2023-03" db="EMBL/GenBank/DDBJ databases">
        <title>Complete genome of Cladonia borealis.</title>
        <authorList>
            <person name="Park H."/>
        </authorList>
    </citation>
    <scope>NUCLEOTIDE SEQUENCE</scope>
    <source>
        <strain evidence="1">ANT050790</strain>
    </source>
</reference>
<sequence length="202" mass="22733">MPLKTNLEQEIRSSHGSILSSHDSRLDRLEKRLRLSDTKSLAVYEGNLIIKLVKRLSDNHGIEAEIRGDDPESSKKKLVEAAETLINEFGTAKQVNGRIAETEAEVQSRWQAATGLSPKYMKAVAKFEEKVETSDVLAYETAGQLAQLLMEEEHFKTYRYYYLGGLVIFLYGSTVEEMAADEDAKDAQWVEDGKEAESIDEV</sequence>
<keyword evidence="2" id="KW-1185">Reference proteome</keyword>